<sequence length="636" mass="63731">MRAADVLGGIGVDTHIAYTDGGYANVGNIAADLAALGVKKVRDGISDGENGSAPLSSYIALARAGITFTFVVGGGTSTTASIQYTLGKIEALAAAVPGSVDAIEGPNEINNGTLTFNGQGGLDGAVALQRYLYQTVKADPRLPGVKVDYFTGYSTVGFGAGPDPSTTSGLADFDTQHPYPQNGGAPAYWVDPGMALRNEPGTKGPFVYTETGYTTKLSDVNGVDATVQGKYTLDLLMDTAKDGASATYLYELMDAYATGSPQGNAGYGLFDTANAPKLAATGIHNLTAILADTGASAHTFTPTPLPYTLTGLPQTGNSLEVAKSDGTTDIVVWAEPTLWSNHAEVAAPTETVTVGLGGLHAVSVYDPLLGSTPIATYGATSTVAVSVTDHPLIIAVGPTLGAAASAPVSSGGAQAAAIQTVATAQVAPAVSAQTSASTTASTPAASSLGAATTPTVASTAAATVASTTTTTGTDVSAVPLGATSAGGASLLAASTATASTAVAADAGASDPGFTAVTNRNGSRTVDITSPGHTIASGYRDTFQVHGMAATTFVFDPGYGADVLNAFRLNGADHDTISLPGADFANSIADILRHTQNVSGGVRIVDPTSGDSIRLTGITKAQLQHNRQDFAFHDAPA</sequence>
<dbReference type="AlphaFoldDB" id="A0A4V1RI75"/>
<keyword evidence="2" id="KW-1185">Reference proteome</keyword>
<gene>
    <name evidence="1" type="ORF">D3272_19645</name>
</gene>
<protein>
    <recommendedName>
        <fullName evidence="3">Calcium-binding protein</fullName>
    </recommendedName>
</protein>
<organism evidence="1 2">
    <name type="scientific">Lichenibacterium ramalinae</name>
    <dbReference type="NCBI Taxonomy" id="2316527"/>
    <lineage>
        <taxon>Bacteria</taxon>
        <taxon>Pseudomonadati</taxon>
        <taxon>Pseudomonadota</taxon>
        <taxon>Alphaproteobacteria</taxon>
        <taxon>Hyphomicrobiales</taxon>
        <taxon>Lichenihabitantaceae</taxon>
        <taxon>Lichenibacterium</taxon>
    </lineage>
</organism>
<dbReference type="EMBL" id="QYBC01000018">
    <property type="protein sequence ID" value="RYB02623.1"/>
    <property type="molecule type" value="Genomic_DNA"/>
</dbReference>
<dbReference type="SUPFAM" id="SSF51445">
    <property type="entry name" value="(Trans)glycosidases"/>
    <property type="match status" value="1"/>
</dbReference>
<proteinExistence type="predicted"/>
<evidence type="ECO:0000313" key="2">
    <source>
        <dbReference type="Proteomes" id="UP000289411"/>
    </source>
</evidence>
<accession>A0A4V1RI75</accession>
<dbReference type="InterPro" id="IPR017853">
    <property type="entry name" value="GH"/>
</dbReference>
<reference evidence="1 2" key="1">
    <citation type="submission" date="2018-09" db="EMBL/GenBank/DDBJ databases">
        <authorList>
            <person name="Grouzdev D.S."/>
            <person name="Krutkina M.S."/>
        </authorList>
    </citation>
    <scope>NUCLEOTIDE SEQUENCE [LARGE SCALE GENOMIC DNA]</scope>
    <source>
        <strain evidence="1 2">RmlP001</strain>
    </source>
</reference>
<reference evidence="1 2" key="2">
    <citation type="submission" date="2019-02" db="EMBL/GenBank/DDBJ databases">
        <title>'Lichenibacterium ramalinii' gen. nov. sp. nov., 'Lichenibacterium minor' gen. nov. sp. nov.</title>
        <authorList>
            <person name="Pankratov T."/>
        </authorList>
    </citation>
    <scope>NUCLEOTIDE SEQUENCE [LARGE SCALE GENOMIC DNA]</scope>
    <source>
        <strain evidence="1 2">RmlP001</strain>
    </source>
</reference>
<comment type="caution">
    <text evidence="1">The sequence shown here is derived from an EMBL/GenBank/DDBJ whole genome shotgun (WGS) entry which is preliminary data.</text>
</comment>
<dbReference type="Gene3D" id="3.20.20.80">
    <property type="entry name" value="Glycosidases"/>
    <property type="match status" value="1"/>
</dbReference>
<dbReference type="Proteomes" id="UP000289411">
    <property type="component" value="Unassembled WGS sequence"/>
</dbReference>
<name>A0A4V1RI75_9HYPH</name>
<evidence type="ECO:0000313" key="1">
    <source>
        <dbReference type="EMBL" id="RYB02623.1"/>
    </source>
</evidence>
<evidence type="ECO:0008006" key="3">
    <source>
        <dbReference type="Google" id="ProtNLM"/>
    </source>
</evidence>